<keyword evidence="2" id="KW-0732">Signal</keyword>
<feature type="signal peptide" evidence="2">
    <location>
        <begin position="1"/>
        <end position="36"/>
    </location>
</feature>
<evidence type="ECO:0000256" key="2">
    <source>
        <dbReference type="SAM" id="SignalP"/>
    </source>
</evidence>
<dbReference type="RefSeq" id="WP_112583953.1">
    <property type="nucleotide sequence ID" value="NZ_PYAA01000013.1"/>
</dbReference>
<feature type="chain" id="PRO_5038442253" evidence="2">
    <location>
        <begin position="37"/>
        <end position="376"/>
    </location>
</feature>
<evidence type="ECO:0000313" key="3">
    <source>
        <dbReference type="EMBL" id="RAO02359.1"/>
    </source>
</evidence>
<proteinExistence type="predicted"/>
<protein>
    <submittedName>
        <fullName evidence="3">Uncharacterized protein</fullName>
    </submittedName>
</protein>
<evidence type="ECO:0000313" key="4">
    <source>
        <dbReference type="Proteomes" id="UP000248966"/>
    </source>
</evidence>
<feature type="compositionally biased region" description="Low complexity" evidence="1">
    <location>
        <begin position="49"/>
        <end position="86"/>
    </location>
</feature>
<dbReference type="SUPFAM" id="SSF82171">
    <property type="entry name" value="DPP6 N-terminal domain-like"/>
    <property type="match status" value="1"/>
</dbReference>
<name>A0A328N4I8_9ACTN</name>
<feature type="region of interest" description="Disordered" evidence="1">
    <location>
        <begin position="49"/>
        <end position="87"/>
    </location>
</feature>
<dbReference type="EMBL" id="PYAA01000013">
    <property type="protein sequence ID" value="RAO02359.1"/>
    <property type="molecule type" value="Genomic_DNA"/>
</dbReference>
<organism evidence="3 4">
    <name type="scientific">Micromonospora noduli</name>
    <dbReference type="NCBI Taxonomy" id="709876"/>
    <lineage>
        <taxon>Bacteria</taxon>
        <taxon>Bacillati</taxon>
        <taxon>Actinomycetota</taxon>
        <taxon>Actinomycetes</taxon>
        <taxon>Micromonosporales</taxon>
        <taxon>Micromonosporaceae</taxon>
        <taxon>Micromonospora</taxon>
    </lineage>
</organism>
<dbReference type="Proteomes" id="UP000248966">
    <property type="component" value="Unassembled WGS sequence"/>
</dbReference>
<dbReference type="AlphaFoldDB" id="A0A328N4I8"/>
<sequence>MNLGPFTHTTRPASARRSGALAGTAALLLLTFGAAACGTADRKAAPAPAETATATAAPSAGDTSAAGTGGSVPDAAPAVAPARPAVGSTQWPQLTWYTAEEHGQKENDPARIWRRAPAGTWELVRSGRPENGKALNGPLAVSPDGRRVAWVEGSARRLVISAFDGTKRHVIPTQGQQTCAPSWLDSGRVLYGLGREKELTLIAVNADGTGQKVLATHYPKCPTVSGGWIAQVGAQTVAIGDERGVRRAISPRLPAGLVIGGVAAISANGRTLVISAHTTSPGGCGCGWRFRNYRLDAASGAVTELAPVDSAWKQPTGHGEAIDGVVLADGGSVVQVNAATPADGAPAYRLVRYAASGRVLATASVPAGQPWGGLLG</sequence>
<accession>A0A328N4I8</accession>
<reference evidence="3 4" key="1">
    <citation type="submission" date="2018-03" db="EMBL/GenBank/DDBJ databases">
        <title>Defining the species Micromonospora saelicesensis and Micromonospora noduli under the framework of genomics.</title>
        <authorList>
            <person name="Riesco R."/>
            <person name="Trujillo M.E."/>
        </authorList>
    </citation>
    <scope>NUCLEOTIDE SEQUENCE [LARGE SCALE GENOMIC DNA]</scope>
    <source>
        <strain evidence="3 4">LAH08</strain>
    </source>
</reference>
<dbReference type="Gene3D" id="2.120.10.30">
    <property type="entry name" value="TolB, C-terminal domain"/>
    <property type="match status" value="1"/>
</dbReference>
<dbReference type="InterPro" id="IPR011042">
    <property type="entry name" value="6-blade_b-propeller_TolB-like"/>
</dbReference>
<evidence type="ECO:0000256" key="1">
    <source>
        <dbReference type="SAM" id="MobiDB-lite"/>
    </source>
</evidence>
<gene>
    <name evidence="3" type="ORF">LAH08_02590</name>
</gene>
<comment type="caution">
    <text evidence="3">The sequence shown here is derived from an EMBL/GenBank/DDBJ whole genome shotgun (WGS) entry which is preliminary data.</text>
</comment>